<dbReference type="Proteomes" id="UP000272427">
    <property type="component" value="Segment"/>
</dbReference>
<feature type="transmembrane region" description="Helical" evidence="1">
    <location>
        <begin position="554"/>
        <end position="580"/>
    </location>
</feature>
<reference evidence="2" key="1">
    <citation type="journal article" date="2017" name="J. Virol.">
        <title>High Resolution Meta-Transcriptomics Reveals the Ecological Dynamics of Mosquito-Associated RNA Viruses in Western Australia.</title>
        <authorList>
            <person name="Shi M."/>
            <person name="Neville P."/>
            <person name="Nicholson J."/>
            <person name="Eden J.S."/>
            <person name="Imrie A."/>
            <person name="Holmes E.C."/>
        </authorList>
    </citation>
    <scope>NUCLEOTIDE SEQUENCE [LARGE SCALE GENOMIC DNA]</scope>
    <source>
        <strain evidence="2">Mos172gb89800</strain>
    </source>
</reference>
<evidence type="ECO:0000313" key="2">
    <source>
        <dbReference type="EMBL" id="ASA47290.1"/>
    </source>
</evidence>
<evidence type="ECO:0000313" key="3">
    <source>
        <dbReference type="Proteomes" id="UP000272427"/>
    </source>
</evidence>
<sequence length="638" mass="71811">MKMEVHLLVFLSFVALSAGFIAYDCNGSRIQKTTVSLVETPSCTFELENVTESEVAVAVTQSALTQEIPFYRCLIVAYHHIWRCGSVIDTNVQGGDYAEVIRTTKSECEEMINHKKYKTIGGNSVSIDLPPGGRTSFSYTSWGQVKDSGSCVAGPILYSGGTSYDQHTRNTRLEILYTRGVGRVAVEKKSLIMPNGMQCNVALEECELADYGQVFWKQPVPSCQNEVEEQSIVYKGPATLITNQNTSERFIQVSFSGHHFQIKLEDRTTYICGFRSFFTEHPKLYITLLDLSYPDFPLKENTGTDVNMMNYINSKLVYSMRHIKEQVMTLYRLFELERCLMQNRITSNLLTLAILSPREFAYQYYGEPGYTAVVRGEVVHIARCTPVPVTPRKTELCYNELPVSFNNKSLFMTPRSRILMEIGTVVECATDVGPQFKTANRWITMVSHGLISVEKPKIITPDPITYHFETLEDMLTGGLYTKETIANYQQILTSPMEESILSSRVTTAIRGGESLPSGYPASNIFSSYDIERLRVKVTSGLVHTMDKLLVLGNWFSVFVMIGWAINTLISIINCGLNYYVVKPETSGIFALLTCCFSAIFQVVKNRQLGNPEETKTLSAVVQIDAEGREEPSHNKFYK</sequence>
<dbReference type="EMBL" id="MF176247">
    <property type="protein sequence ID" value="ASA47290.1"/>
    <property type="molecule type" value="Genomic_RNA"/>
</dbReference>
<protein>
    <submittedName>
        <fullName evidence="2">Glycoprotein</fullName>
    </submittedName>
</protein>
<accession>A0A1Z2RSW6</accession>
<organism evidence="2 3">
    <name type="scientific">Culex mononega-like virus 2</name>
    <dbReference type="NCBI Taxonomy" id="2010272"/>
    <lineage>
        <taxon>Viruses</taxon>
        <taxon>Riboviria</taxon>
        <taxon>Orthornavirae</taxon>
        <taxon>Negarnaviricota</taxon>
        <taxon>Haploviricotina</taxon>
        <taxon>Monjiviricetes</taxon>
        <taxon>Mononegavirales</taxon>
        <taxon>Xinmoviridae</taxon>
        <taxon>Doupovirus</taxon>
        <taxon>Doupovirus australiaense</taxon>
    </lineage>
</organism>
<name>A0A1Z2RSW6_9MONO</name>
<proteinExistence type="predicted"/>
<keyword evidence="1" id="KW-0472">Membrane</keyword>
<keyword evidence="1" id="KW-1133">Transmembrane helix</keyword>
<evidence type="ECO:0000256" key="1">
    <source>
        <dbReference type="SAM" id="Phobius"/>
    </source>
</evidence>
<keyword evidence="1" id="KW-0812">Transmembrane</keyword>
<dbReference type="Pfam" id="PF24664">
    <property type="entry name" value="Monjiviricetes_fusion"/>
    <property type="match status" value="1"/>
</dbReference>